<sequence length="162" mass="17860">MSQRKVIVILEDIRSALNVGAMFRTADGAGVTELVLAGITPYPPHNRIPKTALGAVEHVSWKHYRDKREALDYVTQDQGLPLIAVETGDNAIYHTEYEYPEEVALIFGNEIGGVSDEALHRAQARVMIPMLGFKESLNVATSFGIIVYEIARQHAAYHSGKA</sequence>
<dbReference type="PANTHER" id="PTHR46429:SF1">
    <property type="entry name" value="23S RRNA (GUANOSINE-2'-O-)-METHYLTRANSFERASE RLMB"/>
    <property type="match status" value="1"/>
</dbReference>
<evidence type="ECO:0000256" key="2">
    <source>
        <dbReference type="ARBA" id="ARBA00022679"/>
    </source>
</evidence>
<dbReference type="InterPro" id="IPR001537">
    <property type="entry name" value="SpoU_MeTrfase"/>
</dbReference>
<dbReference type="PANTHER" id="PTHR46429">
    <property type="entry name" value="23S RRNA (GUANOSINE-2'-O-)-METHYLTRANSFERASE RLMB"/>
    <property type="match status" value="1"/>
</dbReference>
<dbReference type="GO" id="GO:0141100">
    <property type="term" value="F:tRNA (guanine(18)-2'-O)-methyltransferase activity"/>
    <property type="evidence" value="ECO:0007669"/>
    <property type="project" value="UniProtKB-EC"/>
</dbReference>
<dbReference type="InterPro" id="IPR029028">
    <property type="entry name" value="Alpha/beta_knot_MTases"/>
</dbReference>
<dbReference type="SUPFAM" id="SSF75217">
    <property type="entry name" value="alpha/beta knot"/>
    <property type="match status" value="1"/>
</dbReference>
<dbReference type="EMBL" id="JYNZ01000003">
    <property type="protein sequence ID" value="KXK26562.1"/>
    <property type="molecule type" value="Genomic_DNA"/>
</dbReference>
<keyword evidence="2 4" id="KW-0808">Transferase</keyword>
<dbReference type="Proteomes" id="UP000070457">
    <property type="component" value="Unassembled WGS sequence"/>
</dbReference>
<keyword evidence="1 4" id="KW-0489">Methyltransferase</keyword>
<dbReference type="Pfam" id="PF00588">
    <property type="entry name" value="SpoU_methylase"/>
    <property type="match status" value="1"/>
</dbReference>
<dbReference type="AlphaFoldDB" id="A0A136LY24"/>
<dbReference type="GO" id="GO:0003723">
    <property type="term" value="F:RNA binding"/>
    <property type="evidence" value="ECO:0007669"/>
    <property type="project" value="InterPro"/>
</dbReference>
<dbReference type="InterPro" id="IPR029026">
    <property type="entry name" value="tRNA_m1G_MTases_N"/>
</dbReference>
<accession>A0A136LY24</accession>
<gene>
    <name evidence="4" type="primary">trmH_2</name>
    <name evidence="4" type="ORF">TR69_WS6001000568</name>
</gene>
<comment type="caution">
    <text evidence="4">The sequence shown here is derived from an EMBL/GenBank/DDBJ whole genome shotgun (WGS) entry which is preliminary data.</text>
</comment>
<dbReference type="GO" id="GO:0006396">
    <property type="term" value="P:RNA processing"/>
    <property type="evidence" value="ECO:0007669"/>
    <property type="project" value="InterPro"/>
</dbReference>
<reference evidence="4 5" key="1">
    <citation type="submission" date="2015-02" db="EMBL/GenBank/DDBJ databases">
        <title>Improved understanding of the partial-nitritation anammox process through 23 genomes representing the majority of the microbial community.</title>
        <authorList>
            <person name="Speth D.R."/>
            <person name="In T Zandt M."/>
            <person name="Guerrero Cruz S."/>
            <person name="Jetten M.S."/>
            <person name="Dutilh B.E."/>
        </authorList>
    </citation>
    <scope>NUCLEOTIDE SEQUENCE [LARGE SCALE GENOMIC DNA]</scope>
    <source>
        <strain evidence="4">OLB20</strain>
    </source>
</reference>
<dbReference type="STRING" id="1617426.TR69_WS6001000568"/>
<evidence type="ECO:0000313" key="5">
    <source>
        <dbReference type="Proteomes" id="UP000070457"/>
    </source>
</evidence>
<dbReference type="EC" id="2.1.1.34" evidence="4"/>
<dbReference type="InterPro" id="IPR004441">
    <property type="entry name" value="rRNA_MeTrfase_TrmH"/>
</dbReference>
<feature type="domain" description="tRNA/rRNA methyltransferase SpoU type" evidence="3">
    <location>
        <begin position="6"/>
        <end position="148"/>
    </location>
</feature>
<dbReference type="Gene3D" id="3.40.1280.10">
    <property type="match status" value="1"/>
</dbReference>
<dbReference type="GO" id="GO:0005829">
    <property type="term" value="C:cytosol"/>
    <property type="evidence" value="ECO:0007669"/>
    <property type="project" value="TreeGrafter"/>
</dbReference>
<evidence type="ECO:0000256" key="1">
    <source>
        <dbReference type="ARBA" id="ARBA00022603"/>
    </source>
</evidence>
<evidence type="ECO:0000313" key="4">
    <source>
        <dbReference type="EMBL" id="KXK26562.1"/>
    </source>
</evidence>
<proteinExistence type="predicted"/>
<name>A0A136LY24_9BACT</name>
<protein>
    <submittedName>
        <fullName evidence="4">tRNA (Guanosine(18)-2'-O)-methyltransferase</fullName>
        <ecNumber evidence="4">2.1.1.34</ecNumber>
    </submittedName>
</protein>
<evidence type="ECO:0000259" key="3">
    <source>
        <dbReference type="Pfam" id="PF00588"/>
    </source>
</evidence>
<dbReference type="GO" id="GO:0032259">
    <property type="term" value="P:methylation"/>
    <property type="evidence" value="ECO:0007669"/>
    <property type="project" value="UniProtKB-KW"/>
</dbReference>
<organism evidence="4 5">
    <name type="scientific">candidate division WS6 bacterium OLB20</name>
    <dbReference type="NCBI Taxonomy" id="1617426"/>
    <lineage>
        <taxon>Bacteria</taxon>
        <taxon>Candidatus Dojkabacteria</taxon>
    </lineage>
</organism>